<protein>
    <recommendedName>
        <fullName evidence="8">Probable membrane transporter protein</fullName>
    </recommendedName>
</protein>
<dbReference type="PANTHER" id="PTHR30269:SF0">
    <property type="entry name" value="MEMBRANE TRANSPORTER PROTEIN YFCA-RELATED"/>
    <property type="match status" value="1"/>
</dbReference>
<evidence type="ECO:0000256" key="4">
    <source>
        <dbReference type="ARBA" id="ARBA00022475"/>
    </source>
</evidence>
<evidence type="ECO:0000256" key="8">
    <source>
        <dbReference type="RuleBase" id="RU363041"/>
    </source>
</evidence>
<evidence type="ECO:0000313" key="9">
    <source>
        <dbReference type="EMBL" id="OGG70355.1"/>
    </source>
</evidence>
<dbReference type="AlphaFoldDB" id="A0A1F6E9G8"/>
<evidence type="ECO:0000256" key="3">
    <source>
        <dbReference type="ARBA" id="ARBA00022448"/>
    </source>
</evidence>
<comment type="caution">
    <text evidence="9">The sequence shown here is derived from an EMBL/GenBank/DDBJ whole genome shotgun (WGS) entry which is preliminary data.</text>
</comment>
<dbReference type="InterPro" id="IPR052017">
    <property type="entry name" value="TSUP"/>
</dbReference>
<dbReference type="EMBL" id="MFLL01000005">
    <property type="protein sequence ID" value="OGG70355.1"/>
    <property type="molecule type" value="Genomic_DNA"/>
</dbReference>
<proteinExistence type="inferred from homology"/>
<evidence type="ECO:0000256" key="5">
    <source>
        <dbReference type="ARBA" id="ARBA00022692"/>
    </source>
</evidence>
<dbReference type="GO" id="GO:0005886">
    <property type="term" value="C:plasma membrane"/>
    <property type="evidence" value="ECO:0007669"/>
    <property type="project" value="UniProtKB-SubCell"/>
</dbReference>
<dbReference type="PANTHER" id="PTHR30269">
    <property type="entry name" value="TRANSMEMBRANE PROTEIN YFCA"/>
    <property type="match status" value="1"/>
</dbReference>
<comment type="similarity">
    <text evidence="2 8">Belongs to the 4-toluene sulfonate uptake permease (TSUP) (TC 2.A.102) family.</text>
</comment>
<evidence type="ECO:0000256" key="7">
    <source>
        <dbReference type="ARBA" id="ARBA00023136"/>
    </source>
</evidence>
<feature type="transmembrane region" description="Helical" evidence="8">
    <location>
        <begin position="28"/>
        <end position="50"/>
    </location>
</feature>
<evidence type="ECO:0000256" key="1">
    <source>
        <dbReference type="ARBA" id="ARBA00004651"/>
    </source>
</evidence>
<keyword evidence="6 8" id="KW-1133">Transmembrane helix</keyword>
<dbReference type="InterPro" id="IPR002781">
    <property type="entry name" value="TM_pro_TauE-like"/>
</dbReference>
<feature type="transmembrane region" description="Helical" evidence="8">
    <location>
        <begin position="71"/>
        <end position="89"/>
    </location>
</feature>
<keyword evidence="3" id="KW-0813">Transport</keyword>
<name>A0A1F6E9G8_9BACT</name>
<dbReference type="Pfam" id="PF01925">
    <property type="entry name" value="TauE"/>
    <property type="match status" value="1"/>
</dbReference>
<keyword evidence="7 8" id="KW-0472">Membrane</keyword>
<gene>
    <name evidence="9" type="ORF">A3C20_03665</name>
</gene>
<feature type="transmembrane region" description="Helical" evidence="8">
    <location>
        <begin position="165"/>
        <end position="182"/>
    </location>
</feature>
<sequence length="237" mass="25560">MILIVGGFVVGVLGVVFGGGMFFSVPLMQWIFPGITFGSVVGNIKVGSFFRSIGSTWTTRTQIEYRRNIEISMLAFVGTVLGAFLIAYLDQSWILPATVVAVVFAELAPRIARYITNRTFHVAAFICGLYAGTFGAGIGIILVALVRLKHPADTEIGLVKIQARFIEFMLVIVAVITHWYSGNLLLAVWLPWSIGSLAGGYVGGVALTYLAKFSGAVQKVVLRIAYAITILTAAIHL</sequence>
<keyword evidence="4 8" id="KW-1003">Cell membrane</keyword>
<keyword evidence="5 8" id="KW-0812">Transmembrane</keyword>
<accession>A0A1F6E9G8</accession>
<evidence type="ECO:0000256" key="6">
    <source>
        <dbReference type="ARBA" id="ARBA00022989"/>
    </source>
</evidence>
<reference evidence="9 10" key="1">
    <citation type="journal article" date="2016" name="Nat. Commun.">
        <title>Thousands of microbial genomes shed light on interconnected biogeochemical processes in an aquifer system.</title>
        <authorList>
            <person name="Anantharaman K."/>
            <person name="Brown C.T."/>
            <person name="Hug L.A."/>
            <person name="Sharon I."/>
            <person name="Castelle C.J."/>
            <person name="Probst A.J."/>
            <person name="Thomas B.C."/>
            <person name="Singh A."/>
            <person name="Wilkins M.J."/>
            <person name="Karaoz U."/>
            <person name="Brodie E.L."/>
            <person name="Williams K.H."/>
            <person name="Hubbard S.S."/>
            <person name="Banfield J.F."/>
        </authorList>
    </citation>
    <scope>NUCLEOTIDE SEQUENCE [LARGE SCALE GENOMIC DNA]</scope>
</reference>
<organism evidence="9 10">
    <name type="scientific">Candidatus Kaiserbacteria bacterium RIFCSPHIGHO2_02_FULL_55_25</name>
    <dbReference type="NCBI Taxonomy" id="1798498"/>
    <lineage>
        <taxon>Bacteria</taxon>
        <taxon>Candidatus Kaiseribacteriota</taxon>
    </lineage>
</organism>
<feature type="transmembrane region" description="Helical" evidence="8">
    <location>
        <begin position="188"/>
        <end position="211"/>
    </location>
</feature>
<evidence type="ECO:0000256" key="2">
    <source>
        <dbReference type="ARBA" id="ARBA00009142"/>
    </source>
</evidence>
<dbReference type="Proteomes" id="UP000176914">
    <property type="component" value="Unassembled WGS sequence"/>
</dbReference>
<comment type="subcellular location">
    <subcellularLocation>
        <location evidence="1 8">Cell membrane</location>
        <topology evidence="1 8">Multi-pass membrane protein</topology>
    </subcellularLocation>
</comment>
<evidence type="ECO:0000313" key="10">
    <source>
        <dbReference type="Proteomes" id="UP000176914"/>
    </source>
</evidence>
<feature type="transmembrane region" description="Helical" evidence="8">
    <location>
        <begin position="122"/>
        <end position="145"/>
    </location>
</feature>